<dbReference type="EMBL" id="LGVV01000004">
    <property type="protein sequence ID" value="KNX42875.1"/>
    <property type="molecule type" value="Genomic_DNA"/>
</dbReference>
<dbReference type="Proteomes" id="UP000182160">
    <property type="component" value="Unassembled WGS sequence"/>
</dbReference>
<keyword evidence="4" id="KW-1185">Reference proteome</keyword>
<reference evidence="3 5" key="3">
    <citation type="submission" date="2016-10" db="EMBL/GenBank/DDBJ databases">
        <authorList>
            <person name="de Groot N.N."/>
        </authorList>
    </citation>
    <scope>NUCLEOTIDE SEQUENCE [LARGE SCALE GENOMIC DNA]</scope>
    <source>
        <strain evidence="3 5">DSM 11457</strain>
    </source>
</reference>
<evidence type="ECO:0000313" key="3">
    <source>
        <dbReference type="EMBL" id="SEM95678.1"/>
    </source>
</evidence>
<reference evidence="4" key="1">
    <citation type="submission" date="2015-07" db="EMBL/GenBank/DDBJ databases">
        <title>Draft Genome Sequence of Roseovarius tolerans EL-164, a producer of N-Acylated Alanine Methyl Esters (NAMEs).</title>
        <authorList>
            <person name="Voget S."/>
            <person name="Bruns H."/>
            <person name="Wagner-Doebler I."/>
            <person name="Schulz S."/>
            <person name="Daniel R."/>
        </authorList>
    </citation>
    <scope>NUCLEOTIDE SEQUENCE [LARGE SCALE GENOMIC DNA]</scope>
    <source>
        <strain evidence="4">EL-164</strain>
    </source>
</reference>
<evidence type="ECO:0000256" key="1">
    <source>
        <dbReference type="SAM" id="SignalP"/>
    </source>
</evidence>
<dbReference type="Proteomes" id="UP000037046">
    <property type="component" value="Unassembled WGS sequence"/>
</dbReference>
<name>A0A0L6CYU0_9RHOB</name>
<protein>
    <submittedName>
        <fullName evidence="2">Uncharacterized protein</fullName>
    </submittedName>
</protein>
<evidence type="ECO:0000313" key="5">
    <source>
        <dbReference type="Proteomes" id="UP000182160"/>
    </source>
</evidence>
<organism evidence="2 4">
    <name type="scientific">Roseovarius tolerans</name>
    <dbReference type="NCBI Taxonomy" id="74031"/>
    <lineage>
        <taxon>Bacteria</taxon>
        <taxon>Pseudomonadati</taxon>
        <taxon>Pseudomonadota</taxon>
        <taxon>Alphaproteobacteria</taxon>
        <taxon>Rhodobacterales</taxon>
        <taxon>Roseobacteraceae</taxon>
        <taxon>Roseovarius</taxon>
    </lineage>
</organism>
<dbReference type="STRING" id="74031.SAMN04488077_11041"/>
<proteinExistence type="predicted"/>
<evidence type="ECO:0000313" key="4">
    <source>
        <dbReference type="Proteomes" id="UP000037046"/>
    </source>
</evidence>
<dbReference type="PATRIC" id="fig|74031.6.peg.537"/>
<dbReference type="EMBL" id="FOBO01000010">
    <property type="protein sequence ID" value="SEM95678.1"/>
    <property type="molecule type" value="Genomic_DNA"/>
</dbReference>
<gene>
    <name evidence="2" type="ORF">ROTO_05220</name>
    <name evidence="3" type="ORF">SAMN04488077_11041</name>
</gene>
<sequence length="55" mass="5800">MRVKNTVRLLLLGGLMIMGSVAYQERDTPGQSDPAALTSLVPSPVEVSVLSARSS</sequence>
<accession>A0A0L6CYU0</accession>
<keyword evidence="1" id="KW-0732">Signal</keyword>
<dbReference type="AlphaFoldDB" id="A0A0L6CYU0"/>
<reference evidence="2" key="2">
    <citation type="submission" date="2015-07" db="EMBL/GenBank/DDBJ databases">
        <title>MeaNS - Measles Nucleotide Surveillance Program.</title>
        <authorList>
            <person name="Tran T."/>
            <person name="Druce J."/>
        </authorList>
    </citation>
    <scope>NUCLEOTIDE SEQUENCE</scope>
    <source>
        <strain evidence="2">EL-164</strain>
    </source>
</reference>
<evidence type="ECO:0000313" key="2">
    <source>
        <dbReference type="EMBL" id="KNX42875.1"/>
    </source>
</evidence>
<feature type="chain" id="PRO_5010426919" evidence="1">
    <location>
        <begin position="25"/>
        <end position="55"/>
    </location>
</feature>
<feature type="signal peptide" evidence="1">
    <location>
        <begin position="1"/>
        <end position="24"/>
    </location>
</feature>